<accession>A0ABS7WQS6</accession>
<evidence type="ECO:0000313" key="2">
    <source>
        <dbReference type="EMBL" id="MBZ7986736.1"/>
    </source>
</evidence>
<dbReference type="RefSeq" id="WP_224325121.1">
    <property type="nucleotide sequence ID" value="NZ_JACGBB010000002.1"/>
</dbReference>
<reference evidence="2 3" key="1">
    <citation type="submission" date="2020-07" db="EMBL/GenBank/DDBJ databases">
        <title>Transfer of Campylobacter canadensis to the novel genus Avispirillum gen. nov., that also includes two novel species recovered from migratory waterfowl: Avispirillum anseris sp. nov. and Avispirillum brantae sp. nov.</title>
        <authorList>
            <person name="Miller W.G."/>
            <person name="Chapman M.H."/>
            <person name="Yee E."/>
            <person name="Inglis G.D."/>
        </authorList>
    </citation>
    <scope>NUCLEOTIDE SEQUENCE [LARGE SCALE GENOMIC DNA]</scope>
    <source>
        <strain evidence="2 3">L283</strain>
    </source>
</reference>
<dbReference type="Pfam" id="PF13472">
    <property type="entry name" value="Lipase_GDSL_2"/>
    <property type="match status" value="1"/>
</dbReference>
<name>A0ABS7WQS6_9BACT</name>
<keyword evidence="3" id="KW-1185">Reference proteome</keyword>
<proteinExistence type="predicted"/>
<dbReference type="SUPFAM" id="SSF52266">
    <property type="entry name" value="SGNH hydrolase"/>
    <property type="match status" value="1"/>
</dbReference>
<evidence type="ECO:0000259" key="1">
    <source>
        <dbReference type="Pfam" id="PF13472"/>
    </source>
</evidence>
<comment type="caution">
    <text evidence="2">The sequence shown here is derived from an EMBL/GenBank/DDBJ whole genome shotgun (WGS) entry which is preliminary data.</text>
</comment>
<feature type="domain" description="SGNH hydrolase-type esterase" evidence="1">
    <location>
        <begin position="202"/>
        <end position="350"/>
    </location>
</feature>
<dbReference type="PROSITE" id="PS51257">
    <property type="entry name" value="PROKAR_LIPOPROTEIN"/>
    <property type="match status" value="1"/>
</dbReference>
<gene>
    <name evidence="2" type="ORF">AVCANL283_01220</name>
</gene>
<dbReference type="Gene3D" id="3.40.50.1110">
    <property type="entry name" value="SGNH hydrolase"/>
    <property type="match status" value="1"/>
</dbReference>
<protein>
    <recommendedName>
        <fullName evidence="1">SGNH hydrolase-type esterase domain-containing protein</fullName>
    </recommendedName>
</protein>
<organism evidence="2 3">
    <name type="scientific">Campylobacter canadensis</name>
    <dbReference type="NCBI Taxonomy" id="449520"/>
    <lineage>
        <taxon>Bacteria</taxon>
        <taxon>Pseudomonadati</taxon>
        <taxon>Campylobacterota</taxon>
        <taxon>Epsilonproteobacteria</taxon>
        <taxon>Campylobacterales</taxon>
        <taxon>Campylobacteraceae</taxon>
        <taxon>Campylobacter</taxon>
    </lineage>
</organism>
<dbReference type="EMBL" id="JACGBB010000002">
    <property type="protein sequence ID" value="MBZ7986736.1"/>
    <property type="molecule type" value="Genomic_DNA"/>
</dbReference>
<sequence>MRILFTLIILIFFSSCSYDFFSSKIPKTIPNTTQQKQEEKKIIEHKIPSIKQQLKQNKELKEKKVQTSPTQKKENLKIAFIGDSHLASDYMSAYFRKKLNISSLGFIPPILPKWHNQYLATYNNKNFKISYLINTKNNLSFGGINAVCTNSCLVDIKLFFQAKKLEQLYLQNSQWKIKKLSNNTKHIYFTSFYTLGGFLSNNNEYIDNLGINGASVYNYLRVNDAFVKEIAQKLDYSILIFSFGTNEGVAKYVNEKTFLENYKKIISLFKTKNSKIVLLIAPEPTLYENQSYKKGESADVVKKLIYDLAKELNCYVFDIDLLMQKDGGKKAWINSDLSLKNTHLSKKGYDFVAQKLLEYLIDLDLIKKRKL</sequence>
<evidence type="ECO:0000313" key="3">
    <source>
        <dbReference type="Proteomes" id="UP000786183"/>
    </source>
</evidence>
<dbReference type="InterPro" id="IPR036514">
    <property type="entry name" value="SGNH_hydro_sf"/>
</dbReference>
<dbReference type="InterPro" id="IPR051532">
    <property type="entry name" value="Ester_Hydrolysis_Enzymes"/>
</dbReference>
<dbReference type="PANTHER" id="PTHR30383">
    <property type="entry name" value="THIOESTERASE 1/PROTEASE 1/LYSOPHOSPHOLIPASE L1"/>
    <property type="match status" value="1"/>
</dbReference>
<dbReference type="Proteomes" id="UP000786183">
    <property type="component" value="Unassembled WGS sequence"/>
</dbReference>
<dbReference type="PANTHER" id="PTHR30383:SF29">
    <property type="entry name" value="SGNH HYDROLASE-TYPE ESTERASE DOMAIN-CONTAINING PROTEIN"/>
    <property type="match status" value="1"/>
</dbReference>
<dbReference type="InterPro" id="IPR013830">
    <property type="entry name" value="SGNH_hydro"/>
</dbReference>